<dbReference type="PANTHER" id="PTHR43201">
    <property type="entry name" value="ACYL-COA SYNTHETASE"/>
    <property type="match status" value="1"/>
</dbReference>
<dbReference type="InterPro" id="IPR020845">
    <property type="entry name" value="AMP-binding_CS"/>
</dbReference>
<evidence type="ECO:0000313" key="11">
    <source>
        <dbReference type="Proteomes" id="UP000192247"/>
    </source>
</evidence>
<dbReference type="EMBL" id="MNPL01015723">
    <property type="protein sequence ID" value="OQR70934.1"/>
    <property type="molecule type" value="Genomic_DNA"/>
</dbReference>
<evidence type="ECO:0000256" key="1">
    <source>
        <dbReference type="ARBA" id="ARBA00006432"/>
    </source>
</evidence>
<dbReference type="AlphaFoldDB" id="A0A1V9XBL9"/>
<dbReference type="SUPFAM" id="SSF56801">
    <property type="entry name" value="Acetyl-CoA synthetase-like"/>
    <property type="match status" value="1"/>
</dbReference>
<dbReference type="InterPro" id="IPR000873">
    <property type="entry name" value="AMP-dep_synth/lig_dom"/>
</dbReference>
<dbReference type="Pfam" id="PF13193">
    <property type="entry name" value="AMP-binding_C"/>
    <property type="match status" value="1"/>
</dbReference>
<dbReference type="FunCoup" id="A0A1V9XBL9">
    <property type="interactions" value="356"/>
</dbReference>
<dbReference type="InterPro" id="IPR045851">
    <property type="entry name" value="AMP-bd_C_sf"/>
</dbReference>
<dbReference type="FunFam" id="3.30.300.30:FF:000008">
    <property type="entry name" value="2,3-dihydroxybenzoate-AMP ligase"/>
    <property type="match status" value="1"/>
</dbReference>
<comment type="catalytic activity">
    <reaction evidence="7">
        <text>a medium-chain fatty acid + ATP + CoA = a medium-chain fatty acyl-CoA + AMP + diphosphate</text>
        <dbReference type="Rhea" id="RHEA:48340"/>
        <dbReference type="ChEBI" id="CHEBI:30616"/>
        <dbReference type="ChEBI" id="CHEBI:33019"/>
        <dbReference type="ChEBI" id="CHEBI:57287"/>
        <dbReference type="ChEBI" id="CHEBI:59558"/>
        <dbReference type="ChEBI" id="CHEBI:90546"/>
        <dbReference type="ChEBI" id="CHEBI:456215"/>
        <dbReference type="EC" id="6.2.1.2"/>
    </reaction>
</comment>
<dbReference type="PANTHER" id="PTHR43201:SF5">
    <property type="entry name" value="MEDIUM-CHAIN ACYL-COA LIGASE ACSF2, MITOCHONDRIAL"/>
    <property type="match status" value="1"/>
</dbReference>
<feature type="domain" description="AMP-binding enzyme C-terminal" evidence="9">
    <location>
        <begin position="528"/>
        <end position="602"/>
    </location>
</feature>
<dbReference type="Pfam" id="PF00501">
    <property type="entry name" value="AMP-binding"/>
    <property type="match status" value="1"/>
</dbReference>
<sequence>MNAGSKLLRLATIARLSTSTSAVGGLRIAAAARRTKDISATAAARWIHSSKSLCSIPSPVKEGSEKPLSYHCEVGKEPLVNWTFGRCINRAAAEAPDKLAYIFVEESKRFTFAEFHHAVEKCATGLLGMGLKKGDSFMIFCPNTANWWILFAACAKIGVLTASVHPGYSKQEFLNALDKVKVKAIFIPEKFKTLHFYENLCKWMPELAKSAPGQLSSARYPELRTVIVDSDHALPGTVNVNDVLAGDQVDLEAAESDTSCDDSLTVIFTSGTTGAAKAACLTHHSFINNMLLTNNTLHTTERSNLKVVSSLPFFHVFGLMNASIPLVSHGMTVFPSIGYDQVMLMKAIQEYGCTEMLGSPTMYVDLLNHPERPKYDLSSLKRCIMGGSICTTEMRRMVEEGFGGVVALAGYGATEVSTVATVLRESDPLEKRMHTVGKPLAHTEIKVANVNTGVEVPCGEAGEIWIRGFHLFRGYLGERNKTDEVLTSTRWYRTGDLGVMDADGFVSIVGRLKDLIIRGGENIHPIDIEVELDSHPAVAESHVVAVPDDRLGDEICAVVVLNDGHEISEEQLREHLKDKIAYYKMPKYFLFEYDVPKTAIGKAQKNKLRKIAVEKLGL</sequence>
<dbReference type="InterPro" id="IPR042099">
    <property type="entry name" value="ANL_N_sf"/>
</dbReference>
<dbReference type="OrthoDB" id="10253115at2759"/>
<dbReference type="Proteomes" id="UP000192247">
    <property type="component" value="Unassembled WGS sequence"/>
</dbReference>
<protein>
    <recommendedName>
        <fullName evidence="5">Medium-chain acyl-CoA ligase ACSF2, mitochondrial</fullName>
        <ecNumber evidence="4">6.2.1.2</ecNumber>
    </recommendedName>
</protein>
<evidence type="ECO:0000256" key="5">
    <source>
        <dbReference type="ARBA" id="ARBA00039638"/>
    </source>
</evidence>
<evidence type="ECO:0000256" key="3">
    <source>
        <dbReference type="ARBA" id="ARBA00037247"/>
    </source>
</evidence>
<comment type="similarity">
    <text evidence="1">Belongs to the ATP-dependent AMP-binding enzyme family.</text>
</comment>
<dbReference type="STRING" id="418985.A0A1V9XBL9"/>
<feature type="domain" description="AMP-dependent synthetase/ligase" evidence="8">
    <location>
        <begin position="90"/>
        <end position="476"/>
    </location>
</feature>
<proteinExistence type="inferred from homology"/>
<comment type="catalytic activity">
    <reaction evidence="6">
        <text>octanoate + ATP + CoA = octanoyl-CoA + AMP + diphosphate</text>
        <dbReference type="Rhea" id="RHEA:33631"/>
        <dbReference type="ChEBI" id="CHEBI:25646"/>
        <dbReference type="ChEBI" id="CHEBI:30616"/>
        <dbReference type="ChEBI" id="CHEBI:33019"/>
        <dbReference type="ChEBI" id="CHEBI:57287"/>
        <dbReference type="ChEBI" id="CHEBI:57386"/>
        <dbReference type="ChEBI" id="CHEBI:456215"/>
    </reaction>
</comment>
<comment type="caution">
    <text evidence="10">The sequence shown here is derived from an EMBL/GenBank/DDBJ whole genome shotgun (WGS) entry which is preliminary data.</text>
</comment>
<keyword evidence="11" id="KW-1185">Reference proteome</keyword>
<keyword evidence="2" id="KW-0436">Ligase</keyword>
<dbReference type="InParanoid" id="A0A1V9XBL9"/>
<evidence type="ECO:0000256" key="2">
    <source>
        <dbReference type="ARBA" id="ARBA00022598"/>
    </source>
</evidence>
<evidence type="ECO:0000259" key="9">
    <source>
        <dbReference type="Pfam" id="PF13193"/>
    </source>
</evidence>
<evidence type="ECO:0000259" key="8">
    <source>
        <dbReference type="Pfam" id="PF00501"/>
    </source>
</evidence>
<evidence type="ECO:0000256" key="6">
    <source>
        <dbReference type="ARBA" id="ARBA00047319"/>
    </source>
</evidence>
<dbReference type="Gene3D" id="3.40.50.12780">
    <property type="entry name" value="N-terminal domain of ligase-like"/>
    <property type="match status" value="1"/>
</dbReference>
<comment type="function">
    <text evidence="3">Acyl-CoA synthases catalyze the initial reaction in fatty acid metabolism, by forming a thioester with CoA. Has some preference toward medium-chain substrates. Plays a role in adipocyte differentiation.</text>
</comment>
<dbReference type="InterPro" id="IPR025110">
    <property type="entry name" value="AMP-bd_C"/>
</dbReference>
<dbReference type="EC" id="6.2.1.2" evidence="4"/>
<accession>A0A1V9XBL9</accession>
<reference evidence="10 11" key="1">
    <citation type="journal article" date="2017" name="Gigascience">
        <title>Draft genome of the honey bee ectoparasitic mite, Tropilaelaps mercedesae, is shaped by the parasitic life history.</title>
        <authorList>
            <person name="Dong X."/>
            <person name="Armstrong S.D."/>
            <person name="Xia D."/>
            <person name="Makepeace B.L."/>
            <person name="Darby A.C."/>
            <person name="Kadowaki T."/>
        </authorList>
    </citation>
    <scope>NUCLEOTIDE SEQUENCE [LARGE SCALE GENOMIC DNA]</scope>
    <source>
        <strain evidence="10">Wuxi-XJTLU</strain>
    </source>
</reference>
<name>A0A1V9XBL9_9ACAR</name>
<dbReference type="GO" id="GO:0031956">
    <property type="term" value="F:medium-chain fatty acid-CoA ligase activity"/>
    <property type="evidence" value="ECO:0007669"/>
    <property type="project" value="UniProtKB-EC"/>
</dbReference>
<organism evidence="10 11">
    <name type="scientific">Tropilaelaps mercedesae</name>
    <dbReference type="NCBI Taxonomy" id="418985"/>
    <lineage>
        <taxon>Eukaryota</taxon>
        <taxon>Metazoa</taxon>
        <taxon>Ecdysozoa</taxon>
        <taxon>Arthropoda</taxon>
        <taxon>Chelicerata</taxon>
        <taxon>Arachnida</taxon>
        <taxon>Acari</taxon>
        <taxon>Parasitiformes</taxon>
        <taxon>Mesostigmata</taxon>
        <taxon>Gamasina</taxon>
        <taxon>Dermanyssoidea</taxon>
        <taxon>Laelapidae</taxon>
        <taxon>Tropilaelaps</taxon>
    </lineage>
</organism>
<dbReference type="PROSITE" id="PS00455">
    <property type="entry name" value="AMP_BINDING"/>
    <property type="match status" value="1"/>
</dbReference>
<evidence type="ECO:0000256" key="4">
    <source>
        <dbReference type="ARBA" id="ARBA00039009"/>
    </source>
</evidence>
<evidence type="ECO:0000256" key="7">
    <source>
        <dbReference type="ARBA" id="ARBA00048277"/>
    </source>
</evidence>
<gene>
    <name evidence="10" type="ORF">BIW11_11305</name>
</gene>
<evidence type="ECO:0000313" key="10">
    <source>
        <dbReference type="EMBL" id="OQR70934.1"/>
    </source>
</evidence>
<dbReference type="Gene3D" id="3.30.300.30">
    <property type="match status" value="1"/>
</dbReference>
<dbReference type="GO" id="GO:0006631">
    <property type="term" value="P:fatty acid metabolic process"/>
    <property type="evidence" value="ECO:0007669"/>
    <property type="project" value="TreeGrafter"/>
</dbReference>